<proteinExistence type="predicted"/>
<dbReference type="PRINTS" id="PR00455">
    <property type="entry name" value="HTHTETR"/>
</dbReference>
<dbReference type="InterPro" id="IPR050109">
    <property type="entry name" value="HTH-type_TetR-like_transc_reg"/>
</dbReference>
<keyword evidence="1" id="KW-0805">Transcription regulation</keyword>
<dbReference type="EMBL" id="VKHP01000178">
    <property type="protein sequence ID" value="NEV00437.1"/>
    <property type="molecule type" value="Genomic_DNA"/>
</dbReference>
<reference evidence="7 8" key="1">
    <citation type="journal article" date="2020" name="Arch. Microbiol.">
        <title>Bradyrhizobium uaiense sp. nov., a new highly efficient cowpea symbiont.</title>
        <authorList>
            <person name="Cabral Michel D."/>
            <person name="Azarias Guimaraes A."/>
            <person name="Martins da Costa E."/>
            <person name="Soares de Carvalho T."/>
            <person name="Balsanelli E."/>
            <person name="Willems A."/>
            <person name="Maltempi de Souza E."/>
            <person name="de Souza Moreira F.M."/>
        </authorList>
    </citation>
    <scope>NUCLEOTIDE SEQUENCE [LARGE SCALE GENOMIC DNA]</scope>
    <source>
        <strain evidence="7 8">UFLA 03-164</strain>
    </source>
</reference>
<dbReference type="Proteomes" id="UP000468531">
    <property type="component" value="Unassembled WGS sequence"/>
</dbReference>
<dbReference type="InterPro" id="IPR036271">
    <property type="entry name" value="Tet_transcr_reg_TetR-rel_C_sf"/>
</dbReference>
<protein>
    <submittedName>
        <fullName evidence="7">TetR/AcrR family transcriptional regulator</fullName>
    </submittedName>
</protein>
<dbReference type="InterPro" id="IPR009057">
    <property type="entry name" value="Homeodomain-like_sf"/>
</dbReference>
<dbReference type="GO" id="GO:0000976">
    <property type="term" value="F:transcription cis-regulatory region binding"/>
    <property type="evidence" value="ECO:0007669"/>
    <property type="project" value="TreeGrafter"/>
</dbReference>
<evidence type="ECO:0000256" key="1">
    <source>
        <dbReference type="ARBA" id="ARBA00023015"/>
    </source>
</evidence>
<evidence type="ECO:0000256" key="2">
    <source>
        <dbReference type="ARBA" id="ARBA00023125"/>
    </source>
</evidence>
<dbReference type="GO" id="GO:0003700">
    <property type="term" value="F:DNA-binding transcription factor activity"/>
    <property type="evidence" value="ECO:0007669"/>
    <property type="project" value="TreeGrafter"/>
</dbReference>
<feature type="domain" description="HTH tetR-type" evidence="6">
    <location>
        <begin position="2"/>
        <end position="62"/>
    </location>
</feature>
<feature type="DNA-binding region" description="H-T-H motif" evidence="4">
    <location>
        <begin position="25"/>
        <end position="44"/>
    </location>
</feature>
<keyword evidence="3" id="KW-0804">Transcription</keyword>
<dbReference type="PANTHER" id="PTHR30055:SF234">
    <property type="entry name" value="HTH-TYPE TRANSCRIPTIONAL REGULATOR BETI"/>
    <property type="match status" value="1"/>
</dbReference>
<dbReference type="SUPFAM" id="SSF46689">
    <property type="entry name" value="Homeodomain-like"/>
    <property type="match status" value="1"/>
</dbReference>
<keyword evidence="8" id="KW-1185">Reference proteome</keyword>
<gene>
    <name evidence="7" type="ORF">FNJ47_32645</name>
</gene>
<dbReference type="AlphaFoldDB" id="A0A6P1BPK6"/>
<feature type="compositionally biased region" description="Basic and acidic residues" evidence="5">
    <location>
        <begin position="207"/>
        <end position="216"/>
    </location>
</feature>
<dbReference type="Pfam" id="PF00440">
    <property type="entry name" value="TetR_N"/>
    <property type="match status" value="1"/>
</dbReference>
<organism evidence="7 8">
    <name type="scientific">Bradyrhizobium uaiense</name>
    <dbReference type="NCBI Taxonomy" id="2594946"/>
    <lineage>
        <taxon>Bacteria</taxon>
        <taxon>Pseudomonadati</taxon>
        <taxon>Pseudomonadota</taxon>
        <taxon>Alphaproteobacteria</taxon>
        <taxon>Hyphomicrobiales</taxon>
        <taxon>Nitrobacteraceae</taxon>
        <taxon>Bradyrhizobium</taxon>
    </lineage>
</organism>
<dbReference type="Gene3D" id="1.10.357.10">
    <property type="entry name" value="Tetracycline Repressor, domain 2"/>
    <property type="match status" value="1"/>
</dbReference>
<dbReference type="PROSITE" id="PS50977">
    <property type="entry name" value="HTH_TETR_2"/>
    <property type="match status" value="1"/>
</dbReference>
<evidence type="ECO:0000256" key="5">
    <source>
        <dbReference type="SAM" id="MobiDB-lite"/>
    </source>
</evidence>
<comment type="caution">
    <text evidence="7">The sequence shown here is derived from an EMBL/GenBank/DDBJ whole genome shotgun (WGS) entry which is preliminary data.</text>
</comment>
<accession>A0A6P1BPK6</accession>
<evidence type="ECO:0000256" key="4">
    <source>
        <dbReference type="PROSITE-ProRule" id="PRU00335"/>
    </source>
</evidence>
<evidence type="ECO:0000259" key="6">
    <source>
        <dbReference type="PROSITE" id="PS50977"/>
    </source>
</evidence>
<name>A0A6P1BPK6_9BRAD</name>
<keyword evidence="2 4" id="KW-0238">DNA-binding</keyword>
<dbReference type="InterPro" id="IPR001647">
    <property type="entry name" value="HTH_TetR"/>
</dbReference>
<evidence type="ECO:0000256" key="3">
    <source>
        <dbReference type="ARBA" id="ARBA00023163"/>
    </source>
</evidence>
<evidence type="ECO:0000313" key="8">
    <source>
        <dbReference type="Proteomes" id="UP000468531"/>
    </source>
</evidence>
<evidence type="ECO:0000313" key="7">
    <source>
        <dbReference type="EMBL" id="NEV00437.1"/>
    </source>
</evidence>
<dbReference type="PANTHER" id="PTHR30055">
    <property type="entry name" value="HTH-TYPE TRANSCRIPTIONAL REGULATOR RUTR"/>
    <property type="match status" value="1"/>
</dbReference>
<feature type="region of interest" description="Disordered" evidence="5">
    <location>
        <begin position="196"/>
        <end position="216"/>
    </location>
</feature>
<sequence>MPDGRQALLIAATEAFAAQGFDGADLRSIAAAAGVAPNLVRVHFGNKAALWDACLDRVVVLALPVMAEVHAIATDARRSLGDRLRDLIITVATFYAAHPQVRNFVVRHGAEAPERSTQVTEKLLRPAYESARELFQAGIAAGIIRSSHPALFFALLNAALNQPPAFPMLLGRFAPEIDPATAWTELLDTTVATLLHPPPSQAGAERAASEGRKPGA</sequence>
<dbReference type="SUPFAM" id="SSF48498">
    <property type="entry name" value="Tetracyclin repressor-like, C-terminal domain"/>
    <property type="match status" value="1"/>
</dbReference>